<dbReference type="InterPro" id="IPR050921">
    <property type="entry name" value="T4SS_GSP_E_ATPase"/>
</dbReference>
<dbReference type="RefSeq" id="WP_261935854.1">
    <property type="nucleotide sequence ID" value="NZ_AP018817.1"/>
</dbReference>
<accession>A0ABN5W834</accession>
<dbReference type="Pfam" id="PF00437">
    <property type="entry name" value="T2SSE"/>
    <property type="match status" value="1"/>
</dbReference>
<keyword evidence="4" id="KW-1185">Reference proteome</keyword>
<dbReference type="NCBIfam" id="TIGR02788">
    <property type="entry name" value="VirB11"/>
    <property type="match status" value="1"/>
</dbReference>
<dbReference type="SUPFAM" id="SSF52540">
    <property type="entry name" value="P-loop containing nucleoside triphosphate hydrolases"/>
    <property type="match status" value="1"/>
</dbReference>
<evidence type="ECO:0000313" key="4">
    <source>
        <dbReference type="Proteomes" id="UP001059971"/>
    </source>
</evidence>
<dbReference type="SMART" id="SM00382">
    <property type="entry name" value="AAA"/>
    <property type="match status" value="1"/>
</dbReference>
<organism evidence="3 4">
    <name type="scientific">Sphingomonas bisphenolicum</name>
    <dbReference type="NCBI Taxonomy" id="296544"/>
    <lineage>
        <taxon>Bacteria</taxon>
        <taxon>Pseudomonadati</taxon>
        <taxon>Pseudomonadota</taxon>
        <taxon>Alphaproteobacteria</taxon>
        <taxon>Sphingomonadales</taxon>
        <taxon>Sphingomonadaceae</taxon>
        <taxon>Sphingomonas</taxon>
    </lineage>
</organism>
<dbReference type="Proteomes" id="UP001059971">
    <property type="component" value="Chromosome 1"/>
</dbReference>
<evidence type="ECO:0000313" key="3">
    <source>
        <dbReference type="EMBL" id="BBF68406.1"/>
    </source>
</evidence>
<evidence type="ECO:0000256" key="1">
    <source>
        <dbReference type="ARBA" id="ARBA00006611"/>
    </source>
</evidence>
<dbReference type="InterPro" id="IPR001482">
    <property type="entry name" value="T2SS/T4SS_dom"/>
</dbReference>
<protein>
    <submittedName>
        <fullName evidence="3">P-type DNA transfer ATPase VirB11</fullName>
    </submittedName>
</protein>
<name>A0ABN5W834_9SPHN</name>
<dbReference type="CDD" id="cd01130">
    <property type="entry name" value="VirB11-like_ATPase"/>
    <property type="match status" value="1"/>
</dbReference>
<evidence type="ECO:0000259" key="2">
    <source>
        <dbReference type="SMART" id="SM00382"/>
    </source>
</evidence>
<proteinExistence type="inferred from homology"/>
<sequence length="334" mass="36590">MSEQHRSIDAAPEGATLSDFPFLDAYLAPISGVLVQPDVTDIYINHPGEIWIERLGGGIEREEVPALTEAGLWRLARQIASLSHQGINREHPLLSARLPDGSRVQIVAPPATRGPLAMAIRRHVSASLTLEDYARSGAFDEPEPEAAELPAISRDDRVSMLADAVRQRKTILISGGTSTGKTTFLNALMREIPREERLILIEDTPELQVDHPNVVGLVAVKGELGEAKVNADDLLQASLRMRPDRIILGELRGTEAYTFLRAINTGHPGSMTTIHADSPAKAIEQLALIILQSGTRLTRDDIAHYIRGTVDLFVQLERRGGKRFIHTIADKDAL</sequence>
<dbReference type="EMBL" id="AP018817">
    <property type="protein sequence ID" value="BBF68406.1"/>
    <property type="molecule type" value="Genomic_DNA"/>
</dbReference>
<dbReference type="InterPro" id="IPR027417">
    <property type="entry name" value="P-loop_NTPase"/>
</dbReference>
<dbReference type="InterPro" id="IPR003593">
    <property type="entry name" value="AAA+_ATPase"/>
</dbReference>
<dbReference type="Gene3D" id="3.30.450.90">
    <property type="match status" value="1"/>
</dbReference>
<gene>
    <name evidence="3" type="ORF">SBA_ch1_06060</name>
</gene>
<dbReference type="InterPro" id="IPR014155">
    <property type="entry name" value="VirB11"/>
</dbReference>
<dbReference type="Gene3D" id="3.40.50.300">
    <property type="entry name" value="P-loop containing nucleotide triphosphate hydrolases"/>
    <property type="match status" value="1"/>
</dbReference>
<reference evidence="3" key="1">
    <citation type="submission" date="2018-07" db="EMBL/GenBank/DDBJ databases">
        <title>Complete genome sequence of Sphingomonas bisphenolicum strain AO1, a bisphenol A degradative bacterium isolated from Japanese farm field.</title>
        <authorList>
            <person name="Murakami M."/>
            <person name="Koh M."/>
            <person name="Koba S."/>
            <person name="Matsumura Y."/>
        </authorList>
    </citation>
    <scope>NUCLEOTIDE SEQUENCE</scope>
    <source>
        <strain evidence="3">AO1</strain>
    </source>
</reference>
<feature type="domain" description="AAA+ ATPase" evidence="2">
    <location>
        <begin position="167"/>
        <end position="318"/>
    </location>
</feature>
<comment type="similarity">
    <text evidence="1">Belongs to the GSP E family.</text>
</comment>
<dbReference type="PANTHER" id="PTHR30486:SF6">
    <property type="entry name" value="TYPE IV PILUS RETRACTATION ATPASE PILT"/>
    <property type="match status" value="1"/>
</dbReference>
<dbReference type="PANTHER" id="PTHR30486">
    <property type="entry name" value="TWITCHING MOTILITY PROTEIN PILT"/>
    <property type="match status" value="1"/>
</dbReference>